<gene>
    <name evidence="1" type="ORF">I41_02720</name>
</gene>
<dbReference type="GO" id="GO:0006508">
    <property type="term" value="P:proteolysis"/>
    <property type="evidence" value="ECO:0007669"/>
    <property type="project" value="InterPro"/>
</dbReference>
<proteinExistence type="predicted"/>
<organism evidence="1 2">
    <name type="scientific">Lacipirellula limnantheis</name>
    <dbReference type="NCBI Taxonomy" id="2528024"/>
    <lineage>
        <taxon>Bacteria</taxon>
        <taxon>Pseudomonadati</taxon>
        <taxon>Planctomycetota</taxon>
        <taxon>Planctomycetia</taxon>
        <taxon>Pirellulales</taxon>
        <taxon>Lacipirellulaceae</taxon>
        <taxon>Lacipirellula</taxon>
    </lineage>
</organism>
<dbReference type="Proteomes" id="UP000317909">
    <property type="component" value="Chromosome"/>
</dbReference>
<name>A0A517TRW8_9BACT</name>
<dbReference type="Gene3D" id="2.60.120.380">
    <property type="match status" value="1"/>
</dbReference>
<dbReference type="EMBL" id="CP036339">
    <property type="protein sequence ID" value="QDT71117.1"/>
    <property type="molecule type" value="Genomic_DNA"/>
</dbReference>
<dbReference type="InterPro" id="IPR036439">
    <property type="entry name" value="Dockerin_dom_sf"/>
</dbReference>
<dbReference type="InterPro" id="IPR008979">
    <property type="entry name" value="Galactose-bd-like_sf"/>
</dbReference>
<dbReference type="RefSeq" id="WP_145430232.1">
    <property type="nucleotide sequence ID" value="NZ_CP036339.1"/>
</dbReference>
<dbReference type="PROSITE" id="PS00018">
    <property type="entry name" value="EF_HAND_1"/>
    <property type="match status" value="2"/>
</dbReference>
<dbReference type="SUPFAM" id="SSF52743">
    <property type="entry name" value="Subtilisin-like"/>
    <property type="match status" value="1"/>
</dbReference>
<sequence length="560" mass="58690">MIAQSALQAAYFDDIDYTKLKSRLGAATPTGAGGSISIVEVRGPANDSTGSYLVDVSLPEFNGTTDPTGAGVNLTDGSFVAHTGFGAHATNVVAQFYFGNTQSVAPGANDVTNYEANQWLSSVLLSSGNAPPTPQNFRVQNHSWVGLGTGSTERSILRRADYIVETNDMTMVVGANNNFSPAVLQAQPTLLVYAYNTIVAGRSDGAHSRGQTNGVVGGSTYGSGRFRPDIVTPSSVTSTSTGRISSAATMMHEVVAGSDGARSEVIKAMLMAGATKGEFSNWVDPTTSVVNPWNRTQTRPLDDVFGAGELNVYNSYLIGTAGKHAASTAQPTAAVGSYGWDYQDRKTDSAVGDLYYNFEVASGSTASDVSILLAWNAKITDTNADPNVFAPTEPVVQNLNLQLYDSTTSFMGSLVDQSISTVDNVEHIYLNSLAAGTYTLKVSGAANWDYGLAWRMTTAFDEPNADFDGDGLVSGSDFLIWQQSYGTLLGAANSEGDADGDGDVDEDDLTLFKAGAMASPFPPAVASLVAAIPEPTTLALASLCGAMLTSLGNASKNRRR</sequence>
<reference evidence="1 2" key="1">
    <citation type="submission" date="2019-02" db="EMBL/GenBank/DDBJ databases">
        <title>Deep-cultivation of Planctomycetes and their phenomic and genomic characterization uncovers novel biology.</title>
        <authorList>
            <person name="Wiegand S."/>
            <person name="Jogler M."/>
            <person name="Boedeker C."/>
            <person name="Pinto D."/>
            <person name="Vollmers J."/>
            <person name="Rivas-Marin E."/>
            <person name="Kohn T."/>
            <person name="Peeters S.H."/>
            <person name="Heuer A."/>
            <person name="Rast P."/>
            <person name="Oberbeckmann S."/>
            <person name="Bunk B."/>
            <person name="Jeske O."/>
            <person name="Meyerdierks A."/>
            <person name="Storesund J.E."/>
            <person name="Kallscheuer N."/>
            <person name="Luecker S."/>
            <person name="Lage O.M."/>
            <person name="Pohl T."/>
            <person name="Merkel B.J."/>
            <person name="Hornburger P."/>
            <person name="Mueller R.-W."/>
            <person name="Bruemmer F."/>
            <person name="Labrenz M."/>
            <person name="Spormann A.M."/>
            <person name="Op den Camp H."/>
            <person name="Overmann J."/>
            <person name="Amann R."/>
            <person name="Jetten M.S.M."/>
            <person name="Mascher T."/>
            <person name="Medema M.H."/>
            <person name="Devos D.P."/>
            <person name="Kaster A.-K."/>
            <person name="Ovreas L."/>
            <person name="Rohde M."/>
            <person name="Galperin M.Y."/>
            <person name="Jogler C."/>
        </authorList>
    </citation>
    <scope>NUCLEOTIDE SEQUENCE [LARGE SCALE GENOMIC DNA]</scope>
    <source>
        <strain evidence="1 2">I41</strain>
    </source>
</reference>
<dbReference type="Gene3D" id="1.10.1330.10">
    <property type="entry name" value="Dockerin domain"/>
    <property type="match status" value="1"/>
</dbReference>
<dbReference type="SUPFAM" id="SSF49785">
    <property type="entry name" value="Galactose-binding domain-like"/>
    <property type="match status" value="1"/>
</dbReference>
<dbReference type="InterPro" id="IPR018247">
    <property type="entry name" value="EF_Hand_1_Ca_BS"/>
</dbReference>
<evidence type="ECO:0008006" key="3">
    <source>
        <dbReference type="Google" id="ProtNLM"/>
    </source>
</evidence>
<dbReference type="KEGG" id="llh:I41_02720"/>
<dbReference type="OrthoDB" id="5564595at2"/>
<protein>
    <recommendedName>
        <fullName evidence="3">PEP-CTERM protein-sorting domain-containing protein</fullName>
    </recommendedName>
</protein>
<accession>A0A517TRW8</accession>
<dbReference type="GO" id="GO:0000272">
    <property type="term" value="P:polysaccharide catabolic process"/>
    <property type="evidence" value="ECO:0007669"/>
    <property type="project" value="InterPro"/>
</dbReference>
<evidence type="ECO:0000313" key="2">
    <source>
        <dbReference type="Proteomes" id="UP000317909"/>
    </source>
</evidence>
<evidence type="ECO:0000313" key="1">
    <source>
        <dbReference type="EMBL" id="QDT71117.1"/>
    </source>
</evidence>
<dbReference type="InterPro" id="IPR036852">
    <property type="entry name" value="Peptidase_S8/S53_dom_sf"/>
</dbReference>
<dbReference type="GO" id="GO:0004252">
    <property type="term" value="F:serine-type endopeptidase activity"/>
    <property type="evidence" value="ECO:0007669"/>
    <property type="project" value="InterPro"/>
</dbReference>
<dbReference type="AlphaFoldDB" id="A0A517TRW8"/>
<keyword evidence="2" id="KW-1185">Reference proteome</keyword>